<dbReference type="EMBL" id="VDUZ01000001">
    <property type="protein sequence ID" value="TXL82218.1"/>
    <property type="molecule type" value="Genomic_DNA"/>
</dbReference>
<evidence type="ECO:0000256" key="1">
    <source>
        <dbReference type="ARBA" id="ARBA00004127"/>
    </source>
</evidence>
<feature type="transmembrane region" description="Helical" evidence="10">
    <location>
        <begin position="161"/>
        <end position="183"/>
    </location>
</feature>
<proteinExistence type="predicted"/>
<evidence type="ECO:0000313" key="13">
    <source>
        <dbReference type="Proteomes" id="UP000321638"/>
    </source>
</evidence>
<dbReference type="OrthoDB" id="9781411at2"/>
<evidence type="ECO:0000256" key="2">
    <source>
        <dbReference type="ARBA" id="ARBA00022448"/>
    </source>
</evidence>
<feature type="transmembrane region" description="Helical" evidence="10">
    <location>
        <begin position="310"/>
        <end position="335"/>
    </location>
</feature>
<feature type="transmembrane region" description="Helical" evidence="10">
    <location>
        <begin position="33"/>
        <end position="53"/>
    </location>
</feature>
<keyword evidence="13" id="KW-1185">Reference proteome</keyword>
<keyword evidence="3" id="KW-0050">Antiport</keyword>
<evidence type="ECO:0000256" key="7">
    <source>
        <dbReference type="ARBA" id="ARBA00022989"/>
    </source>
</evidence>
<evidence type="ECO:0000313" key="12">
    <source>
        <dbReference type="EMBL" id="TXL82218.1"/>
    </source>
</evidence>
<keyword evidence="5 10" id="KW-0812">Transmembrane</keyword>
<dbReference type="FunFam" id="3.40.50.720:FF:000036">
    <property type="entry name" value="Glutathione-regulated potassium-efflux system protein KefB"/>
    <property type="match status" value="1"/>
</dbReference>
<feature type="transmembrane region" description="Helical" evidence="10">
    <location>
        <begin position="128"/>
        <end position="149"/>
    </location>
</feature>
<feature type="transmembrane region" description="Helical" evidence="10">
    <location>
        <begin position="69"/>
        <end position="88"/>
    </location>
</feature>
<keyword evidence="8" id="KW-0406">Ion transport</keyword>
<evidence type="ECO:0000256" key="5">
    <source>
        <dbReference type="ARBA" id="ARBA00022692"/>
    </source>
</evidence>
<sequence>MALDLEPYKDTLLFLGTAGLVVPLFHRLRISPVLGFLAAGIALGPSGLGRLAADIPWLAYVTIDDIDRIAHLAEFGVVFLLFMIGLELSWERLTTLRRLVFGLGSLQVAASATVIGAAAYVLGQTPAASAVLGTALALSSTAIVLPVLADRKRLNSPAGRASFAVLLLQDLAVAPMLFMVAMLGAHEGSGIGTGLLLAFVPAAVGLLVLVVLGRLVLRPLFHSVAATRSTELFMATCLLVVIGTGLVTAATGLTMALGAFIAGMLLAETEFRREIEVTIEPFKGLLLGLFFVSIGAGLDVPLLVDAAPVVLGLALALIVGKALIVMGLAHVVGLAPSVGREVAVLLGPCGEFAFVLLTTAMALRVVPANTGGLVMVAVSLTMVMIPVVAIVGERAARRAVKAELPAFEPVPVDDQERVLIVGYGRVGKLVGEMLSRHDVPYLAVDGDPRVVASERAAGRKIYFGDASRPEFLRRSGIDKARALVATMDDPAAVERVVAAAHAERAGLTIVARARDADHATRLYALGATDAVPETIEASLQLSEALLVEIGLPMGLVIASIHEKRDEIRKVLDVPGAPATARRIARRTFRRRARGEG</sequence>
<dbReference type="InterPro" id="IPR036291">
    <property type="entry name" value="NAD(P)-bd_dom_sf"/>
</dbReference>
<feature type="transmembrane region" description="Helical" evidence="10">
    <location>
        <begin position="342"/>
        <end position="366"/>
    </location>
</feature>
<name>A0A5C8PV80_9HYPH</name>
<feature type="transmembrane region" description="Helical" evidence="10">
    <location>
        <begin position="12"/>
        <end position="28"/>
    </location>
</feature>
<dbReference type="Gene3D" id="1.20.1530.20">
    <property type="match status" value="1"/>
</dbReference>
<evidence type="ECO:0000256" key="4">
    <source>
        <dbReference type="ARBA" id="ARBA00022538"/>
    </source>
</evidence>
<feature type="transmembrane region" description="Helical" evidence="10">
    <location>
        <begin position="195"/>
        <end position="217"/>
    </location>
</feature>
<dbReference type="Gene3D" id="3.40.50.720">
    <property type="entry name" value="NAD(P)-binding Rossmann-like Domain"/>
    <property type="match status" value="1"/>
</dbReference>
<dbReference type="GO" id="GO:0012505">
    <property type="term" value="C:endomembrane system"/>
    <property type="evidence" value="ECO:0007669"/>
    <property type="project" value="UniProtKB-SubCell"/>
</dbReference>
<dbReference type="Pfam" id="PF02254">
    <property type="entry name" value="TrkA_N"/>
    <property type="match status" value="1"/>
</dbReference>
<feature type="transmembrane region" description="Helical" evidence="10">
    <location>
        <begin position="100"/>
        <end position="122"/>
    </location>
</feature>
<gene>
    <name evidence="12" type="ORF">FHP25_00530</name>
</gene>
<dbReference type="AlphaFoldDB" id="A0A5C8PV80"/>
<evidence type="ECO:0000256" key="9">
    <source>
        <dbReference type="ARBA" id="ARBA00023136"/>
    </source>
</evidence>
<dbReference type="PANTHER" id="PTHR46157:SF4">
    <property type="entry name" value="K(+) EFFLUX ANTIPORTER 3, CHLOROPLASTIC"/>
    <property type="match status" value="1"/>
</dbReference>
<dbReference type="Proteomes" id="UP000321638">
    <property type="component" value="Unassembled WGS sequence"/>
</dbReference>
<dbReference type="SUPFAM" id="SSF51735">
    <property type="entry name" value="NAD(P)-binding Rossmann-fold domains"/>
    <property type="match status" value="1"/>
</dbReference>
<dbReference type="PROSITE" id="PS51201">
    <property type="entry name" value="RCK_N"/>
    <property type="match status" value="1"/>
</dbReference>
<dbReference type="GO" id="GO:0006813">
    <property type="term" value="P:potassium ion transport"/>
    <property type="evidence" value="ECO:0007669"/>
    <property type="project" value="UniProtKB-KW"/>
</dbReference>
<keyword evidence="7 10" id="KW-1133">Transmembrane helix</keyword>
<dbReference type="InterPro" id="IPR038770">
    <property type="entry name" value="Na+/solute_symporter_sf"/>
</dbReference>
<feature type="transmembrane region" description="Helical" evidence="10">
    <location>
        <begin position="253"/>
        <end position="272"/>
    </location>
</feature>
<dbReference type="RefSeq" id="WP_147844923.1">
    <property type="nucleotide sequence ID" value="NZ_VDUZ01000001.1"/>
</dbReference>
<reference evidence="12 13" key="1">
    <citation type="submission" date="2019-06" db="EMBL/GenBank/DDBJ databases">
        <title>New taxonomy in bacterial strain CC-CFT640, isolated from vineyard.</title>
        <authorList>
            <person name="Lin S.-Y."/>
            <person name="Tsai C.-F."/>
            <person name="Young C.-C."/>
        </authorList>
    </citation>
    <scope>NUCLEOTIDE SEQUENCE [LARGE SCALE GENOMIC DNA]</scope>
    <source>
        <strain evidence="12 13">CC-CFT640</strain>
    </source>
</reference>
<keyword evidence="4" id="KW-0633">Potassium transport</keyword>
<feature type="domain" description="RCK N-terminal" evidence="11">
    <location>
        <begin position="415"/>
        <end position="532"/>
    </location>
</feature>
<feature type="transmembrane region" description="Helical" evidence="10">
    <location>
        <begin position="284"/>
        <end position="304"/>
    </location>
</feature>
<evidence type="ECO:0000256" key="6">
    <source>
        <dbReference type="ARBA" id="ARBA00022958"/>
    </source>
</evidence>
<accession>A0A5C8PV80</accession>
<dbReference type="GO" id="GO:1902600">
    <property type="term" value="P:proton transmembrane transport"/>
    <property type="evidence" value="ECO:0007669"/>
    <property type="project" value="InterPro"/>
</dbReference>
<dbReference type="GO" id="GO:0005886">
    <property type="term" value="C:plasma membrane"/>
    <property type="evidence" value="ECO:0007669"/>
    <property type="project" value="TreeGrafter"/>
</dbReference>
<dbReference type="InterPro" id="IPR006153">
    <property type="entry name" value="Cation/H_exchanger_TM"/>
</dbReference>
<keyword evidence="2" id="KW-0813">Transport</keyword>
<keyword evidence="9 10" id="KW-0472">Membrane</keyword>
<keyword evidence="6" id="KW-0630">Potassium</keyword>
<evidence type="ECO:0000256" key="3">
    <source>
        <dbReference type="ARBA" id="ARBA00022449"/>
    </source>
</evidence>
<organism evidence="12 13">
    <name type="scientific">Vineibacter terrae</name>
    <dbReference type="NCBI Taxonomy" id="2586908"/>
    <lineage>
        <taxon>Bacteria</taxon>
        <taxon>Pseudomonadati</taxon>
        <taxon>Pseudomonadota</taxon>
        <taxon>Alphaproteobacteria</taxon>
        <taxon>Hyphomicrobiales</taxon>
        <taxon>Vineibacter</taxon>
    </lineage>
</organism>
<evidence type="ECO:0000256" key="8">
    <source>
        <dbReference type="ARBA" id="ARBA00023065"/>
    </source>
</evidence>
<protein>
    <submittedName>
        <fullName evidence="12">Potassium transporter TrkA</fullName>
    </submittedName>
</protein>
<feature type="transmembrane region" description="Helical" evidence="10">
    <location>
        <begin position="372"/>
        <end position="391"/>
    </location>
</feature>
<evidence type="ECO:0000259" key="11">
    <source>
        <dbReference type="PROSITE" id="PS51201"/>
    </source>
</evidence>
<evidence type="ECO:0000256" key="10">
    <source>
        <dbReference type="SAM" id="Phobius"/>
    </source>
</evidence>
<comment type="caution">
    <text evidence="12">The sequence shown here is derived from an EMBL/GenBank/DDBJ whole genome shotgun (WGS) entry which is preliminary data.</text>
</comment>
<comment type="subcellular location">
    <subcellularLocation>
        <location evidence="1">Endomembrane system</location>
        <topology evidence="1">Multi-pass membrane protein</topology>
    </subcellularLocation>
</comment>
<dbReference type="Pfam" id="PF00999">
    <property type="entry name" value="Na_H_Exchanger"/>
    <property type="match status" value="1"/>
</dbReference>
<dbReference type="GO" id="GO:0015297">
    <property type="term" value="F:antiporter activity"/>
    <property type="evidence" value="ECO:0007669"/>
    <property type="project" value="UniProtKB-KW"/>
</dbReference>
<dbReference type="InterPro" id="IPR003148">
    <property type="entry name" value="RCK_N"/>
</dbReference>
<dbReference type="PANTHER" id="PTHR46157">
    <property type="entry name" value="K(+) EFFLUX ANTIPORTER 3, CHLOROPLASTIC"/>
    <property type="match status" value="1"/>
</dbReference>